<keyword evidence="4" id="KW-1185">Reference proteome</keyword>
<name>A0A5C8I4K6_9MICO</name>
<sequence>MNVGGCGYLRGMTSPMDALLEAVTAARAVWPVGRVEGTEGARLIAVNDALGTARPLLEAASTQVAAEIARQSRPELGADSLAKANGFRTATALLASTLGTTNGEASRLVQVGDATAPRVLLSGGEAPAKHPHVGAALAAGAIGALAASAIVSMLDRVALRGNPGDLEAAERTLAGQAPGLTLDQLAKLIARAEAHLDPDGVPPREEELRGQRFLRVQEDRSGMLHLTGGFDPEHGAAIMVAIDAIVGAELGAQRDADASSDVDAPRRSVAMMRADALVKICEHLLGCAHRDTPLRGATVVVRMTLEDLRAGTGHATIDGLAAPVSIATARRMAESSRRSWAGTARSWTGAGSGACSRGRRDSRSPNATAAARCAASHPGTQRSTTSGGGRETAAPPTWTTASCSASPVTTASTTTGGTSASTGRVSAPGCGSSHPRTSTRSRPHAWADADATTTSPPEPPEPAEPPRCAARGRPDDT</sequence>
<accession>A0A5C8I4K6</accession>
<reference evidence="3 4" key="1">
    <citation type="submission" date="2019-08" db="EMBL/GenBank/DDBJ databases">
        <authorList>
            <person name="Dong K."/>
        </authorList>
    </citation>
    <scope>NUCLEOTIDE SEQUENCE [LARGE SCALE GENOMIC DNA]</scope>
    <source>
        <strain evidence="3 4">K-1</strain>
    </source>
</reference>
<evidence type="ECO:0000256" key="1">
    <source>
        <dbReference type="SAM" id="MobiDB-lite"/>
    </source>
</evidence>
<gene>
    <name evidence="3" type="ORF">FVP74_04990</name>
</gene>
<feature type="compositionally biased region" description="Low complexity" evidence="1">
    <location>
        <begin position="399"/>
        <end position="436"/>
    </location>
</feature>
<organism evidence="3 4">
    <name type="scientific">Microbacterium saccharophilum</name>
    <dbReference type="NCBI Taxonomy" id="1213358"/>
    <lineage>
        <taxon>Bacteria</taxon>
        <taxon>Bacillati</taxon>
        <taxon>Actinomycetota</taxon>
        <taxon>Actinomycetes</taxon>
        <taxon>Micrococcales</taxon>
        <taxon>Microbacteriaceae</taxon>
        <taxon>Microbacterium</taxon>
    </lineage>
</organism>
<feature type="compositionally biased region" description="Pro residues" evidence="1">
    <location>
        <begin position="456"/>
        <end position="465"/>
    </location>
</feature>
<protein>
    <submittedName>
        <fullName evidence="3">DUF222 domain-containing protein</fullName>
    </submittedName>
</protein>
<feature type="domain" description="DUF222" evidence="2">
    <location>
        <begin position="58"/>
        <end position="336"/>
    </location>
</feature>
<dbReference type="OrthoDB" id="5177627at2"/>
<dbReference type="Proteomes" id="UP000321949">
    <property type="component" value="Unassembled WGS sequence"/>
</dbReference>
<dbReference type="InterPro" id="IPR003870">
    <property type="entry name" value="DUF222"/>
</dbReference>
<evidence type="ECO:0000313" key="3">
    <source>
        <dbReference type="EMBL" id="TXK13957.1"/>
    </source>
</evidence>
<dbReference type="AlphaFoldDB" id="A0A5C8I4K6"/>
<dbReference type="EMBL" id="VRSX01000002">
    <property type="protein sequence ID" value="TXK13957.1"/>
    <property type="molecule type" value="Genomic_DNA"/>
</dbReference>
<dbReference type="Pfam" id="PF02720">
    <property type="entry name" value="DUF222"/>
    <property type="match status" value="1"/>
</dbReference>
<evidence type="ECO:0000259" key="2">
    <source>
        <dbReference type="Pfam" id="PF02720"/>
    </source>
</evidence>
<comment type="caution">
    <text evidence="3">The sequence shown here is derived from an EMBL/GenBank/DDBJ whole genome shotgun (WGS) entry which is preliminary data.</text>
</comment>
<evidence type="ECO:0000313" key="4">
    <source>
        <dbReference type="Proteomes" id="UP000321949"/>
    </source>
</evidence>
<proteinExistence type="predicted"/>
<feature type="region of interest" description="Disordered" evidence="1">
    <location>
        <begin position="335"/>
        <end position="477"/>
    </location>
</feature>